<comment type="similarity">
    <text evidence="3">Belongs to the RCAN family.</text>
</comment>
<protein>
    <recommendedName>
        <fullName evidence="12">NIPA-like protein 3</fullName>
    </recommendedName>
</protein>
<dbReference type="Proteomes" id="UP000579812">
    <property type="component" value="Unassembled WGS sequence"/>
</dbReference>
<dbReference type="InterPro" id="IPR035979">
    <property type="entry name" value="RBD_domain_sf"/>
</dbReference>
<dbReference type="InterPro" id="IPR008521">
    <property type="entry name" value="Mg_trans_NIPA"/>
</dbReference>
<dbReference type="InterPro" id="IPR012677">
    <property type="entry name" value="Nucleotide-bd_a/b_plait_sf"/>
</dbReference>
<dbReference type="AlphaFoldDB" id="A0A7J6C6N1"/>
<comment type="caution">
    <text evidence="10">The sequence shown here is derived from an EMBL/GenBank/DDBJ whole genome shotgun (WGS) entry which is preliminary data.</text>
</comment>
<evidence type="ECO:0008006" key="12">
    <source>
        <dbReference type="Google" id="ProtNLM"/>
    </source>
</evidence>
<dbReference type="PANTHER" id="PTHR10300">
    <property type="entry name" value="CALCIPRESSIN"/>
    <property type="match status" value="1"/>
</dbReference>
<dbReference type="CDD" id="cd12710">
    <property type="entry name" value="RRM_RCAN3"/>
    <property type="match status" value="1"/>
</dbReference>
<dbReference type="Pfam" id="PF04847">
    <property type="entry name" value="Calcipressin"/>
    <property type="match status" value="1"/>
</dbReference>
<dbReference type="InterPro" id="IPR006931">
    <property type="entry name" value="Calcipressin"/>
</dbReference>
<feature type="transmembrane region" description="Helical" evidence="9">
    <location>
        <begin position="126"/>
        <end position="145"/>
    </location>
</feature>
<feature type="transmembrane region" description="Helical" evidence="9">
    <location>
        <begin position="194"/>
        <end position="222"/>
    </location>
</feature>
<keyword evidence="5 9" id="KW-1133">Transmembrane helix</keyword>
<dbReference type="GO" id="GO:0016020">
    <property type="term" value="C:membrane"/>
    <property type="evidence" value="ECO:0007669"/>
    <property type="project" value="UniProtKB-SubCell"/>
</dbReference>
<comment type="function">
    <text evidence="7">Inhibits calcineurin-dependent transcriptional responses by binding to the catalytic domain of calcineurin A. Could play a role during central nervous system development.</text>
</comment>
<dbReference type="GO" id="GO:0019722">
    <property type="term" value="P:calcium-mediated signaling"/>
    <property type="evidence" value="ECO:0007669"/>
    <property type="project" value="InterPro"/>
</dbReference>
<evidence type="ECO:0000256" key="5">
    <source>
        <dbReference type="ARBA" id="ARBA00022989"/>
    </source>
</evidence>
<evidence type="ECO:0000256" key="6">
    <source>
        <dbReference type="ARBA" id="ARBA00023136"/>
    </source>
</evidence>
<feature type="compositionally biased region" description="Acidic residues" evidence="8">
    <location>
        <begin position="430"/>
        <end position="448"/>
    </location>
</feature>
<evidence type="ECO:0000256" key="4">
    <source>
        <dbReference type="ARBA" id="ARBA00022692"/>
    </source>
</evidence>
<dbReference type="PANTHER" id="PTHR10300:SF6">
    <property type="entry name" value="CALCIPRESSIN-3"/>
    <property type="match status" value="1"/>
</dbReference>
<feature type="region of interest" description="Disordered" evidence="8">
    <location>
        <begin position="614"/>
        <end position="642"/>
    </location>
</feature>
<name>A0A7J6C6N1_9TELE</name>
<reference evidence="10 11" key="1">
    <citation type="submission" date="2020-04" db="EMBL/GenBank/DDBJ databases">
        <title>Chromosome-level genome assembly of a cyprinid fish Onychostoma macrolepis by integration of Nanopore Sequencing, Bionano and Hi-C technology.</title>
        <authorList>
            <person name="Wang D."/>
        </authorList>
    </citation>
    <scope>NUCLEOTIDE SEQUENCE [LARGE SCALE GENOMIC DNA]</scope>
    <source>
        <strain evidence="10">SWU-2019</strain>
        <tissue evidence="10">Muscle</tissue>
    </source>
</reference>
<gene>
    <name evidence="10" type="ORF">G5714_017065</name>
</gene>
<feature type="transmembrane region" description="Helical" evidence="9">
    <location>
        <begin position="27"/>
        <end position="47"/>
    </location>
</feature>
<evidence type="ECO:0000256" key="2">
    <source>
        <dbReference type="ARBA" id="ARBA00007230"/>
    </source>
</evidence>
<keyword evidence="4 9" id="KW-0812">Transmembrane</keyword>
<evidence type="ECO:0000256" key="1">
    <source>
        <dbReference type="ARBA" id="ARBA00004141"/>
    </source>
</evidence>
<feature type="transmembrane region" description="Helical" evidence="9">
    <location>
        <begin position="266"/>
        <end position="287"/>
    </location>
</feature>
<evidence type="ECO:0000313" key="10">
    <source>
        <dbReference type="EMBL" id="KAF4102265.1"/>
    </source>
</evidence>
<dbReference type="GO" id="GO:0005634">
    <property type="term" value="C:nucleus"/>
    <property type="evidence" value="ECO:0007669"/>
    <property type="project" value="TreeGrafter"/>
</dbReference>
<dbReference type="FunFam" id="3.30.70.330:FF:000092">
    <property type="entry name" value="Calcipressin-2 isoform 2"/>
    <property type="match status" value="1"/>
</dbReference>
<comment type="similarity">
    <text evidence="2">Belongs to the NIPA family.</text>
</comment>
<dbReference type="Gene3D" id="3.30.70.330">
    <property type="match status" value="1"/>
</dbReference>
<dbReference type="Pfam" id="PF05653">
    <property type="entry name" value="Mg_trans_NIPA"/>
    <property type="match status" value="1"/>
</dbReference>
<evidence type="ECO:0000256" key="7">
    <source>
        <dbReference type="ARBA" id="ARBA00024927"/>
    </source>
</evidence>
<keyword evidence="11" id="KW-1185">Reference proteome</keyword>
<dbReference type="SUPFAM" id="SSF54928">
    <property type="entry name" value="RNA-binding domain, RBD"/>
    <property type="match status" value="1"/>
</dbReference>
<comment type="subcellular location">
    <subcellularLocation>
        <location evidence="1">Membrane</location>
        <topology evidence="1">Multi-pass membrane protein</topology>
    </subcellularLocation>
</comment>
<feature type="transmembrane region" description="Helical" evidence="9">
    <location>
        <begin position="293"/>
        <end position="313"/>
    </location>
</feature>
<evidence type="ECO:0000256" key="3">
    <source>
        <dbReference type="ARBA" id="ARBA00008209"/>
    </source>
</evidence>
<dbReference type="GO" id="GO:0015095">
    <property type="term" value="F:magnesium ion transmembrane transporter activity"/>
    <property type="evidence" value="ECO:0007669"/>
    <property type="project" value="InterPro"/>
</dbReference>
<keyword evidence="6 9" id="KW-0472">Membrane</keyword>
<dbReference type="GO" id="GO:0005737">
    <property type="term" value="C:cytoplasm"/>
    <property type="evidence" value="ECO:0007669"/>
    <property type="project" value="TreeGrafter"/>
</dbReference>
<evidence type="ECO:0000256" key="9">
    <source>
        <dbReference type="SAM" id="Phobius"/>
    </source>
</evidence>
<evidence type="ECO:0000313" key="11">
    <source>
        <dbReference type="Proteomes" id="UP000579812"/>
    </source>
</evidence>
<feature type="transmembrane region" description="Helical" evidence="9">
    <location>
        <begin position="95"/>
        <end position="114"/>
    </location>
</feature>
<sequence length="642" mass="71579">MSSDLRMNGVRMAREDGVTADSYTENLIGTLLAIFGNLLVSISVSIQKQSHVMLAGNKDLRQYYHTKTWWFGLMLMVLGEGALFVSYAFAPLSLIAPLNAVSVISSSILGFLFLREKWKAQEFLKRYIFTFLGCVLTAGGTYLFVTFGPNSHEKLNAENIVKHVIGWPFLLYLLLGIITFCLVLYFYKQRNANYLVLILLLVALLGSVTVITVKAVSGMIVLSILGPLQLSYPIFYVMFVCMVATIVFQASFLAQASHLYDSSLIACVNYIFCTTFAIVAGAIFYQEFNHEDVLHICMFLLGCAICFLGVFLITKNKRKAKAFEPYVTMDMAKGIPTIHNKGWAVQPDYNGSFSYGALENNDSVAPVTLPVDQELSVSPSPVSPVCASDLKVDGLLPRHRFRISCKDNCGMMREGGKLWSNSSEGHSSDPEEDDEEEMAFGETEEDSEEMMDLSDLPTALFACSVHEAVFEEDRQRERFEALFRIYDDQTSFQMFKSFRRVRISFSTPEAAARARIELHESDFNGTKLKLYFAQVQNTGDDVDKTYLAPPQPVKQFLISPPASPPVGWSQSEDATPVINYDLLCAVAKLGPGEKYELHAGTESTPSVVVHVCESDTEEEEEARPKAKIVQTRRPDGAPKVFN</sequence>
<dbReference type="GO" id="GO:0008597">
    <property type="term" value="F:calcium-dependent protein serine/threonine phosphatase regulator activity"/>
    <property type="evidence" value="ECO:0007669"/>
    <property type="project" value="TreeGrafter"/>
</dbReference>
<feature type="region of interest" description="Disordered" evidence="8">
    <location>
        <begin position="416"/>
        <end position="448"/>
    </location>
</feature>
<proteinExistence type="inferred from homology"/>
<dbReference type="GO" id="GO:0003676">
    <property type="term" value="F:nucleic acid binding"/>
    <property type="evidence" value="ECO:0007669"/>
    <property type="project" value="InterPro"/>
</dbReference>
<dbReference type="EMBL" id="JAAMOB010000017">
    <property type="protein sequence ID" value="KAF4102265.1"/>
    <property type="molecule type" value="Genomic_DNA"/>
</dbReference>
<feature type="transmembrane region" description="Helical" evidence="9">
    <location>
        <begin position="68"/>
        <end position="89"/>
    </location>
</feature>
<evidence type="ECO:0000256" key="8">
    <source>
        <dbReference type="SAM" id="MobiDB-lite"/>
    </source>
</evidence>
<feature type="transmembrane region" description="Helical" evidence="9">
    <location>
        <begin position="165"/>
        <end position="187"/>
    </location>
</feature>
<organism evidence="10 11">
    <name type="scientific">Onychostoma macrolepis</name>
    <dbReference type="NCBI Taxonomy" id="369639"/>
    <lineage>
        <taxon>Eukaryota</taxon>
        <taxon>Metazoa</taxon>
        <taxon>Chordata</taxon>
        <taxon>Craniata</taxon>
        <taxon>Vertebrata</taxon>
        <taxon>Euteleostomi</taxon>
        <taxon>Actinopterygii</taxon>
        <taxon>Neopterygii</taxon>
        <taxon>Teleostei</taxon>
        <taxon>Ostariophysi</taxon>
        <taxon>Cypriniformes</taxon>
        <taxon>Cyprinidae</taxon>
        <taxon>Acrossocheilinae</taxon>
        <taxon>Onychostoma</taxon>
    </lineage>
</organism>
<feature type="transmembrane region" description="Helical" evidence="9">
    <location>
        <begin position="234"/>
        <end position="254"/>
    </location>
</feature>
<accession>A0A7J6C6N1</accession>